<evidence type="ECO:0008006" key="3">
    <source>
        <dbReference type="Google" id="ProtNLM"/>
    </source>
</evidence>
<reference evidence="2" key="1">
    <citation type="journal article" date="2014" name="Nat. Genet.">
        <title>Genome and transcriptome of the porcine whipworm Trichuris suis.</title>
        <authorList>
            <person name="Jex A.R."/>
            <person name="Nejsum P."/>
            <person name="Schwarz E.M."/>
            <person name="Hu L."/>
            <person name="Young N.D."/>
            <person name="Hall R.S."/>
            <person name="Korhonen P.K."/>
            <person name="Liao S."/>
            <person name="Thamsborg S."/>
            <person name="Xia J."/>
            <person name="Xu P."/>
            <person name="Wang S."/>
            <person name="Scheerlinck J.P."/>
            <person name="Hofmann A."/>
            <person name="Sternberg P.W."/>
            <person name="Wang J."/>
            <person name="Gasser R.B."/>
        </authorList>
    </citation>
    <scope>NUCLEOTIDE SEQUENCE [LARGE SCALE GENOMIC DNA]</scope>
    <source>
        <strain evidence="2">DCEP-RM93F</strain>
    </source>
</reference>
<sequence>MGIWLCIACTCLAGSKHSYEDKMEARKKLRAMPVLFLFFSGTMLVVATYTMTSNHSLDIVISKLFDDLSKSANYSEARVNAAKKIVDRLVTTDFELFFETVKNMSKS</sequence>
<gene>
    <name evidence="2" type="ORF">M514_25127</name>
</gene>
<dbReference type="AlphaFoldDB" id="A0A085MZK6"/>
<feature type="transmembrane region" description="Helical" evidence="1">
    <location>
        <begin position="34"/>
        <end position="52"/>
    </location>
</feature>
<evidence type="ECO:0000256" key="1">
    <source>
        <dbReference type="SAM" id="Phobius"/>
    </source>
</evidence>
<accession>A0A085MZK6</accession>
<keyword evidence="1" id="KW-1133">Transmembrane helix</keyword>
<feature type="non-terminal residue" evidence="2">
    <location>
        <position position="107"/>
    </location>
</feature>
<evidence type="ECO:0000313" key="2">
    <source>
        <dbReference type="EMBL" id="KFD62652.1"/>
    </source>
</evidence>
<organism evidence="2">
    <name type="scientific">Trichuris suis</name>
    <name type="common">pig whipworm</name>
    <dbReference type="NCBI Taxonomy" id="68888"/>
    <lineage>
        <taxon>Eukaryota</taxon>
        <taxon>Metazoa</taxon>
        <taxon>Ecdysozoa</taxon>
        <taxon>Nematoda</taxon>
        <taxon>Enoplea</taxon>
        <taxon>Dorylaimia</taxon>
        <taxon>Trichinellida</taxon>
        <taxon>Trichuridae</taxon>
        <taxon>Trichuris</taxon>
    </lineage>
</organism>
<dbReference type="Proteomes" id="UP000030758">
    <property type="component" value="Unassembled WGS sequence"/>
</dbReference>
<protein>
    <recommendedName>
        <fullName evidence="3">Nematode cuticle collagen N-terminal domain-containing protein</fullName>
    </recommendedName>
</protein>
<proteinExistence type="predicted"/>
<dbReference type="EMBL" id="KL367590">
    <property type="protein sequence ID" value="KFD62652.1"/>
    <property type="molecule type" value="Genomic_DNA"/>
</dbReference>
<name>A0A085MZK6_9BILA</name>
<keyword evidence="1" id="KW-0472">Membrane</keyword>
<keyword evidence="1" id="KW-0812">Transmembrane</keyword>